<accession>A0A3M6T8H7</accession>
<evidence type="ECO:0000259" key="17">
    <source>
        <dbReference type="PROSITE" id="PS50026"/>
    </source>
</evidence>
<feature type="disulfide bond" evidence="14">
    <location>
        <begin position="118"/>
        <end position="140"/>
    </location>
</feature>
<dbReference type="InterPro" id="IPR015446">
    <property type="entry name" value="BMP_1/tolloid-like"/>
</dbReference>
<evidence type="ECO:0000256" key="10">
    <source>
        <dbReference type="ARBA" id="ARBA00023180"/>
    </source>
</evidence>
<dbReference type="Gene3D" id="3.40.390.10">
    <property type="entry name" value="Collagenase (Catalytic Domain)"/>
    <property type="match status" value="1"/>
</dbReference>
<dbReference type="AlphaFoldDB" id="A0A3M6T8H7"/>
<comment type="caution">
    <text evidence="13">Lacks conserved residue(s) required for the propagation of feature annotation.</text>
</comment>
<comment type="caution">
    <text evidence="19">The sequence shown here is derived from an EMBL/GenBank/DDBJ whole genome shotgun (WGS) entry which is preliminary data.</text>
</comment>
<keyword evidence="5" id="KW-0677">Repeat</keyword>
<dbReference type="SMART" id="SM00235">
    <property type="entry name" value="ZnMc"/>
    <property type="match status" value="1"/>
</dbReference>
<keyword evidence="3 12" id="KW-0479">Metal-binding</keyword>
<organism evidence="19 20">
    <name type="scientific">Pocillopora damicornis</name>
    <name type="common">Cauliflower coral</name>
    <name type="synonym">Millepora damicornis</name>
    <dbReference type="NCBI Taxonomy" id="46731"/>
    <lineage>
        <taxon>Eukaryota</taxon>
        <taxon>Metazoa</taxon>
        <taxon>Cnidaria</taxon>
        <taxon>Anthozoa</taxon>
        <taxon>Hexacorallia</taxon>
        <taxon>Scleractinia</taxon>
        <taxon>Astrocoeniina</taxon>
        <taxon>Pocilloporidae</taxon>
        <taxon>Pocillopora</taxon>
    </lineage>
</organism>
<feature type="domain" description="Peptidase M12A" evidence="18">
    <location>
        <begin position="55"/>
        <end position="256"/>
    </location>
</feature>
<evidence type="ECO:0000256" key="12">
    <source>
        <dbReference type="PIRSR" id="PIRSR001199-2"/>
    </source>
</evidence>
<dbReference type="Pfam" id="PF01400">
    <property type="entry name" value="Astacin"/>
    <property type="match status" value="1"/>
</dbReference>
<dbReference type="PANTHER" id="PTHR24251">
    <property type="entry name" value="OVOCHYMASE-RELATED"/>
    <property type="match status" value="1"/>
</dbReference>
<feature type="binding site" evidence="12 14">
    <location>
        <position position="152"/>
    </location>
    <ligand>
        <name>Zn(2+)</name>
        <dbReference type="ChEBI" id="CHEBI:29105"/>
        <note>catalytic</note>
    </ligand>
</feature>
<feature type="domain" description="CUB" evidence="16">
    <location>
        <begin position="526"/>
        <end position="637"/>
    </location>
</feature>
<dbReference type="InterPro" id="IPR001881">
    <property type="entry name" value="EGF-like_Ca-bd_dom"/>
</dbReference>
<evidence type="ECO:0000256" key="4">
    <source>
        <dbReference type="ARBA" id="ARBA00022729"/>
    </source>
</evidence>
<protein>
    <recommendedName>
        <fullName evidence="15">Metalloendopeptidase</fullName>
        <ecNumber evidence="15">3.4.24.-</ecNumber>
    </recommendedName>
</protein>
<feature type="active site" evidence="11 14">
    <location>
        <position position="149"/>
    </location>
</feature>
<dbReference type="SMART" id="SM00181">
    <property type="entry name" value="EGF"/>
    <property type="match status" value="2"/>
</dbReference>
<dbReference type="SUPFAM" id="SSF57196">
    <property type="entry name" value="EGF/Laminin"/>
    <property type="match status" value="2"/>
</dbReference>
<proteinExistence type="predicted"/>
<keyword evidence="6 14" id="KW-0378">Hydrolase</keyword>
<evidence type="ECO:0000256" key="7">
    <source>
        <dbReference type="ARBA" id="ARBA00022833"/>
    </source>
</evidence>
<feature type="binding site" evidence="12 14">
    <location>
        <position position="158"/>
    </location>
    <ligand>
        <name>Zn(2+)</name>
        <dbReference type="ChEBI" id="CHEBI:29105"/>
        <note>catalytic</note>
    </ligand>
</feature>
<gene>
    <name evidence="19" type="ORF">pdam_00004273</name>
</gene>
<sequence length="923" mass="104123">MLSVGLLFLMFFLAFEGAVVQADDEDYDPCKADGIVQGDIAVSKADLRQSRRKRAATAFNKRLWREGVIPFEIADGVYTGDQRAVILQAMRHWENTTCLTFIERTTEKDYIYFHKGRCGCCSYVGRKGNGRQGISIGKNCDKFGIVVHEIGHTVGFWHEHTRPDRADFVNIFRENIKKGEEHNFLKLSSAEINSLNEPYDYASIMHYGKYTFAKEGHQVTILPKKNSQTDLTPEIGQREKLSIGDIRQTEKMYRCPECGRALHGRADTFSSPGFPKSQKYKLCVWRIAVTPGERVSLNFTVFSLRRSSGKCRDEYVEVRDGHSKSSPVIGRYCGKRVPPLIWSTGNRLWIKYQSSEVVGKQGFKASYKAVCGGDITSLQGTIQSPKYPQWYPYNKKCTWKITLPAHFRVGIRFIAFDIEGHSECLYDYLQIKDGPEDSSSLLGRYCGKKIPQELRSNSSQVTIQFSSDGTVNKPGFYLNFFSETNECKINNGGCQQICVDTIGGHRCSCDPGYELRSNNKDCEGACGGTLRAPNGNITSPSYPGNYPNNKRCLWKIMGPEGQKISLKFDKFQLEGTGNGVCQYDYVKVKDKNDQVLGTFCGGKIPQTVTSSSNLMWVEFESDQSQSRAGFSAVYYADKDECQNNNGGCQDKCMNTAGSYICSCREGFVLQKDKHSCKEVNGCGGALTTLSGEITSPNYPGSYQSNRDCTWKIVVPPGSHIQLTFNEIDIEYHENCSLDYVEVFSGTGQQAVSLGRYCGRRIPADIHFSRAHKMLVKFHSDKLISHTGFRAQYTAVCSANLHVSNNKRQFFSHPSYGSDNYKSNLRCSWRLTTRPGYIIRLRFKQFDVENEKLCGYDYVIIRDGTNNTAPLLGRACGQTSTQSSHEFVSTGNRMWIKFETDLTNNRKGFIAEYIRSRKNEKRSL</sequence>
<keyword evidence="8 14" id="KW-0482">Metalloprotease</keyword>
<evidence type="ECO:0000256" key="15">
    <source>
        <dbReference type="RuleBase" id="RU361183"/>
    </source>
</evidence>
<dbReference type="SUPFAM" id="SSF49854">
    <property type="entry name" value="Spermadhesin, CUB domain"/>
    <property type="match status" value="5"/>
</dbReference>
<dbReference type="GO" id="GO:0004222">
    <property type="term" value="F:metalloendopeptidase activity"/>
    <property type="evidence" value="ECO:0007669"/>
    <property type="project" value="UniProtKB-UniRule"/>
</dbReference>
<dbReference type="InterPro" id="IPR000742">
    <property type="entry name" value="EGF"/>
</dbReference>
<evidence type="ECO:0000256" key="14">
    <source>
        <dbReference type="PROSITE-ProRule" id="PRU01211"/>
    </source>
</evidence>
<feature type="domain" description="CUB" evidence="16">
    <location>
        <begin position="258"/>
        <end position="370"/>
    </location>
</feature>
<dbReference type="InterPro" id="IPR000859">
    <property type="entry name" value="CUB_dom"/>
</dbReference>
<dbReference type="GO" id="GO:0008270">
    <property type="term" value="F:zinc ion binding"/>
    <property type="evidence" value="ECO:0007669"/>
    <property type="project" value="UniProtKB-UniRule"/>
</dbReference>
<dbReference type="FunFam" id="2.10.25.10:FF:000240">
    <property type="entry name" value="Vitamin K-dependent protein S"/>
    <property type="match status" value="2"/>
</dbReference>
<dbReference type="CDD" id="cd00054">
    <property type="entry name" value="EGF_CA"/>
    <property type="match status" value="2"/>
</dbReference>
<dbReference type="PANTHER" id="PTHR24251:SF30">
    <property type="entry name" value="MEMBRANE FRIZZLED-RELATED PROTEIN"/>
    <property type="match status" value="1"/>
</dbReference>
<dbReference type="Gene3D" id="2.10.25.10">
    <property type="entry name" value="Laminin"/>
    <property type="match status" value="2"/>
</dbReference>
<dbReference type="FunFam" id="2.60.120.290:FF:000042">
    <property type="entry name" value="AGAP005526-PA"/>
    <property type="match status" value="1"/>
</dbReference>
<dbReference type="PROSITE" id="PS01180">
    <property type="entry name" value="CUB"/>
    <property type="match status" value="5"/>
</dbReference>
<evidence type="ECO:0000256" key="9">
    <source>
        <dbReference type="ARBA" id="ARBA00023157"/>
    </source>
</evidence>
<feature type="domain" description="CUB" evidence="16">
    <location>
        <begin position="796"/>
        <end position="915"/>
    </location>
</feature>
<dbReference type="InterPro" id="IPR006026">
    <property type="entry name" value="Peptidase_Metallo"/>
</dbReference>
<dbReference type="FunFam" id="3.40.390.10:FF:000004">
    <property type="entry name" value="Metalloendopeptidase"/>
    <property type="match status" value="1"/>
</dbReference>
<dbReference type="CDD" id="cd00041">
    <property type="entry name" value="CUB"/>
    <property type="match status" value="5"/>
</dbReference>
<comment type="cofactor">
    <cofactor evidence="14 15">
        <name>Zn(2+)</name>
        <dbReference type="ChEBI" id="CHEBI:29105"/>
    </cofactor>
    <text evidence="14 15">Binds 1 zinc ion per subunit.</text>
</comment>
<dbReference type="EC" id="3.4.24.-" evidence="15"/>
<evidence type="ECO:0000313" key="19">
    <source>
        <dbReference type="EMBL" id="RMX37707.1"/>
    </source>
</evidence>
<dbReference type="Pfam" id="PF00431">
    <property type="entry name" value="CUB"/>
    <property type="match status" value="5"/>
</dbReference>
<dbReference type="PROSITE" id="PS51864">
    <property type="entry name" value="ASTACIN"/>
    <property type="match status" value="1"/>
</dbReference>
<evidence type="ECO:0000256" key="2">
    <source>
        <dbReference type="ARBA" id="ARBA00022670"/>
    </source>
</evidence>
<dbReference type="PROSITE" id="PS50026">
    <property type="entry name" value="EGF_3"/>
    <property type="match status" value="1"/>
</dbReference>
<dbReference type="EMBL" id="RCHS01004089">
    <property type="protein sequence ID" value="RMX37707.1"/>
    <property type="molecule type" value="Genomic_DNA"/>
</dbReference>
<evidence type="ECO:0000256" key="13">
    <source>
        <dbReference type="PROSITE-ProRule" id="PRU00076"/>
    </source>
</evidence>
<feature type="signal peptide" evidence="15">
    <location>
        <begin position="1"/>
        <end position="22"/>
    </location>
</feature>
<evidence type="ECO:0000256" key="5">
    <source>
        <dbReference type="ARBA" id="ARBA00022737"/>
    </source>
</evidence>
<evidence type="ECO:0000259" key="16">
    <source>
        <dbReference type="PROSITE" id="PS01180"/>
    </source>
</evidence>
<evidence type="ECO:0000256" key="1">
    <source>
        <dbReference type="ARBA" id="ARBA00022536"/>
    </source>
</evidence>
<dbReference type="GO" id="GO:0005509">
    <property type="term" value="F:calcium ion binding"/>
    <property type="evidence" value="ECO:0007669"/>
    <property type="project" value="InterPro"/>
</dbReference>
<dbReference type="SMART" id="SM00042">
    <property type="entry name" value="CUB"/>
    <property type="match status" value="5"/>
</dbReference>
<dbReference type="OMA" id="VWKIMVS"/>
<feature type="domain" description="CUB" evidence="16">
    <location>
        <begin position="371"/>
        <end position="483"/>
    </location>
</feature>
<keyword evidence="20" id="KW-1185">Reference proteome</keyword>
<evidence type="ECO:0000313" key="20">
    <source>
        <dbReference type="Proteomes" id="UP000275408"/>
    </source>
</evidence>
<dbReference type="PRINTS" id="PR00480">
    <property type="entry name" value="ASTACIN"/>
</dbReference>
<dbReference type="Gene3D" id="2.60.120.290">
    <property type="entry name" value="Spermadhesin, CUB domain"/>
    <property type="match status" value="5"/>
</dbReference>
<feature type="binding site" evidence="12 14">
    <location>
        <position position="148"/>
    </location>
    <ligand>
        <name>Zn(2+)</name>
        <dbReference type="ChEBI" id="CHEBI:29105"/>
        <note>catalytic</note>
    </ligand>
</feature>
<evidence type="ECO:0000259" key="18">
    <source>
        <dbReference type="PROSITE" id="PS51864"/>
    </source>
</evidence>
<feature type="disulfide bond" evidence="14">
    <location>
        <begin position="120"/>
        <end position="121"/>
    </location>
</feature>
<dbReference type="InterPro" id="IPR001506">
    <property type="entry name" value="Peptidase_M12A"/>
</dbReference>
<dbReference type="SUPFAM" id="SSF55486">
    <property type="entry name" value="Metalloproteases ('zincins'), catalytic domain"/>
    <property type="match status" value="1"/>
</dbReference>
<evidence type="ECO:0000256" key="3">
    <source>
        <dbReference type="ARBA" id="ARBA00022723"/>
    </source>
</evidence>
<keyword evidence="7 12" id="KW-0862">Zinc</keyword>
<reference evidence="19 20" key="1">
    <citation type="journal article" date="2018" name="Sci. Rep.">
        <title>Comparative analysis of the Pocillopora damicornis genome highlights role of immune system in coral evolution.</title>
        <authorList>
            <person name="Cunning R."/>
            <person name="Bay R.A."/>
            <person name="Gillette P."/>
            <person name="Baker A.C."/>
            <person name="Traylor-Knowles N."/>
        </authorList>
    </citation>
    <scope>NUCLEOTIDE SEQUENCE [LARGE SCALE GENOMIC DNA]</scope>
    <source>
        <strain evidence="19">RSMAS</strain>
        <tissue evidence="19">Whole animal</tissue>
    </source>
</reference>
<feature type="domain" description="EGF-like" evidence="17">
    <location>
        <begin position="483"/>
        <end position="523"/>
    </location>
</feature>
<dbReference type="STRING" id="46731.A0A3M6T8H7"/>
<feature type="chain" id="PRO_5017854432" description="Metalloendopeptidase" evidence="15">
    <location>
        <begin position="23"/>
        <end position="923"/>
    </location>
</feature>
<evidence type="ECO:0000256" key="6">
    <source>
        <dbReference type="ARBA" id="ARBA00022801"/>
    </source>
</evidence>
<evidence type="ECO:0000256" key="11">
    <source>
        <dbReference type="PIRSR" id="PIRSR001199-1"/>
    </source>
</evidence>
<dbReference type="PROSITE" id="PS01187">
    <property type="entry name" value="EGF_CA"/>
    <property type="match status" value="1"/>
</dbReference>
<dbReference type="InterPro" id="IPR018097">
    <property type="entry name" value="EGF_Ca-bd_CS"/>
</dbReference>
<keyword evidence="2 14" id="KW-0645">Protease</keyword>
<dbReference type="InterPro" id="IPR024079">
    <property type="entry name" value="MetalloPept_cat_dom_sf"/>
</dbReference>
<feature type="domain" description="CUB" evidence="16">
    <location>
        <begin position="682"/>
        <end position="795"/>
    </location>
</feature>
<keyword evidence="1 13" id="KW-0245">EGF-like domain</keyword>
<dbReference type="GO" id="GO:0006508">
    <property type="term" value="P:proteolysis"/>
    <property type="evidence" value="ECO:0007669"/>
    <property type="project" value="UniProtKB-KW"/>
</dbReference>
<keyword evidence="10" id="KW-0325">Glycoprotein</keyword>
<dbReference type="Pfam" id="PF14670">
    <property type="entry name" value="FXa_inhibition"/>
    <property type="match status" value="2"/>
</dbReference>
<evidence type="ECO:0000256" key="8">
    <source>
        <dbReference type="ARBA" id="ARBA00023049"/>
    </source>
</evidence>
<keyword evidence="4 15" id="KW-0732">Signal</keyword>
<keyword evidence="9 14" id="KW-1015">Disulfide bond</keyword>
<dbReference type="SMART" id="SM00179">
    <property type="entry name" value="EGF_CA"/>
    <property type="match status" value="2"/>
</dbReference>
<dbReference type="PROSITE" id="PS01186">
    <property type="entry name" value="EGF_2"/>
    <property type="match status" value="2"/>
</dbReference>
<dbReference type="Proteomes" id="UP000275408">
    <property type="component" value="Unassembled WGS sequence"/>
</dbReference>
<dbReference type="FunFam" id="2.60.120.290:FF:000013">
    <property type="entry name" value="Membrane frizzled-related protein"/>
    <property type="match status" value="4"/>
</dbReference>
<name>A0A3M6T8H7_POCDA</name>
<dbReference type="PIRSF" id="PIRSF001199">
    <property type="entry name" value="BMP_1/tolloid-like"/>
    <property type="match status" value="1"/>
</dbReference>
<dbReference type="InterPro" id="IPR035914">
    <property type="entry name" value="Sperma_CUB_dom_sf"/>
</dbReference>
<dbReference type="OrthoDB" id="431034at2759"/>